<comment type="caution">
    <text evidence="2">The sequence shown here is derived from an EMBL/GenBank/DDBJ whole genome shotgun (WGS) entry which is preliminary data.</text>
</comment>
<evidence type="ECO:0000313" key="3">
    <source>
        <dbReference type="Proteomes" id="UP000650833"/>
    </source>
</evidence>
<organism evidence="2 3">
    <name type="scientific">Mucor plumbeus</name>
    <dbReference type="NCBI Taxonomy" id="97098"/>
    <lineage>
        <taxon>Eukaryota</taxon>
        <taxon>Fungi</taxon>
        <taxon>Fungi incertae sedis</taxon>
        <taxon>Mucoromycota</taxon>
        <taxon>Mucoromycotina</taxon>
        <taxon>Mucoromycetes</taxon>
        <taxon>Mucorales</taxon>
        <taxon>Mucorineae</taxon>
        <taxon>Mucoraceae</taxon>
        <taxon>Mucor</taxon>
    </lineage>
</organism>
<feature type="transmembrane region" description="Helical" evidence="1">
    <location>
        <begin position="70"/>
        <end position="90"/>
    </location>
</feature>
<keyword evidence="3" id="KW-1185">Reference proteome</keyword>
<sequence>SVYPNSAELVGIPQVDSPSIPDFPDRYFHIRVPYIDSPVNIFSVISASTYAIGMIGSYKKSPKLIKCHKYLLFFDIIITPLTFIECIWASSSEWSKISIPDEPDVPDYFKENMVNFFIMFAVFMGGIVCSTYIQQVYATYVAYKYEKYLLLSGGERKEKE</sequence>
<dbReference type="EMBL" id="JAEPRC010001111">
    <property type="protein sequence ID" value="KAG2189958.1"/>
    <property type="molecule type" value="Genomic_DNA"/>
</dbReference>
<feature type="transmembrane region" description="Helical" evidence="1">
    <location>
        <begin position="39"/>
        <end position="58"/>
    </location>
</feature>
<gene>
    <name evidence="2" type="ORF">INT46_005777</name>
</gene>
<dbReference type="Proteomes" id="UP000650833">
    <property type="component" value="Unassembled WGS sequence"/>
</dbReference>
<feature type="non-terminal residue" evidence="2">
    <location>
        <position position="160"/>
    </location>
</feature>
<keyword evidence="1" id="KW-0812">Transmembrane</keyword>
<reference evidence="2" key="1">
    <citation type="submission" date="2020-12" db="EMBL/GenBank/DDBJ databases">
        <title>Metabolic potential, ecology and presence of endohyphal bacteria is reflected in genomic diversity of Mucoromycotina.</title>
        <authorList>
            <person name="Muszewska A."/>
            <person name="Okrasinska A."/>
            <person name="Steczkiewicz K."/>
            <person name="Drgas O."/>
            <person name="Orlowska M."/>
            <person name="Perlinska-Lenart U."/>
            <person name="Aleksandrzak-Piekarczyk T."/>
            <person name="Szatraj K."/>
            <person name="Zielenkiewicz U."/>
            <person name="Pilsyk S."/>
            <person name="Malc E."/>
            <person name="Mieczkowski P."/>
            <person name="Kruszewska J.S."/>
            <person name="Biernat P."/>
            <person name="Pawlowska J."/>
        </authorList>
    </citation>
    <scope>NUCLEOTIDE SEQUENCE</scope>
    <source>
        <strain evidence="2">CBS 226.32</strain>
    </source>
</reference>
<protein>
    <submittedName>
        <fullName evidence="2">Uncharacterized protein</fullName>
    </submittedName>
</protein>
<accession>A0A8H7QE35</accession>
<keyword evidence="1" id="KW-0472">Membrane</keyword>
<proteinExistence type="predicted"/>
<evidence type="ECO:0000313" key="2">
    <source>
        <dbReference type="EMBL" id="KAG2189958.1"/>
    </source>
</evidence>
<feature type="transmembrane region" description="Helical" evidence="1">
    <location>
        <begin position="113"/>
        <end position="133"/>
    </location>
</feature>
<evidence type="ECO:0000256" key="1">
    <source>
        <dbReference type="SAM" id="Phobius"/>
    </source>
</evidence>
<dbReference type="OrthoDB" id="2247944at2759"/>
<name>A0A8H7QE35_9FUNG</name>
<keyword evidence="1" id="KW-1133">Transmembrane helix</keyword>
<dbReference type="AlphaFoldDB" id="A0A8H7QE35"/>